<dbReference type="Pfam" id="PF07456">
    <property type="entry name" value="Hpre_diP_synt_I"/>
    <property type="match status" value="1"/>
</dbReference>
<sequence length="179" mass="19086">MLANFADGVMMEAKRITTLSMLIALGSVLYLLESLIPFPLPVPGGRWGFSNLVLIIALAGMPLGDILILSIGKSLIGSLLTGRLATPGFLMGITGSLSSAAVMWLLNRTKRFGLVGISLAGASVSNLIQLLVASALIVKSIEIVFIYPYMLIMGSISALINAYIAFEVIRRMGDTLWLD</sequence>
<evidence type="ECO:0000256" key="1">
    <source>
        <dbReference type="SAM" id="Phobius"/>
    </source>
</evidence>
<feature type="transmembrane region" description="Helical" evidence="1">
    <location>
        <begin position="112"/>
        <end position="138"/>
    </location>
</feature>
<feature type="transmembrane region" description="Helical" evidence="1">
    <location>
        <begin position="52"/>
        <end position="72"/>
    </location>
</feature>
<dbReference type="EMBL" id="LGGW01000063">
    <property type="protein sequence ID" value="KUK89889.1"/>
    <property type="molecule type" value="Genomic_DNA"/>
</dbReference>
<gene>
    <name evidence="2" type="ORF">XD86_0076</name>
    <name evidence="3" type="ORF">XE02_0816</name>
</gene>
<reference evidence="4 5" key="2">
    <citation type="journal article" date="2015" name="MBio">
        <title>Genome-Resolved Metagenomic Analysis Reveals Roles for Candidate Phyla and Other Microbial Community Members in Biogeochemical Transformations in Oil Reservoirs.</title>
        <authorList>
            <person name="Hu P."/>
            <person name="Tom L."/>
            <person name="Singh A."/>
            <person name="Thomas B.C."/>
            <person name="Baker B.J."/>
            <person name="Piceno Y.M."/>
            <person name="Andersen G.L."/>
            <person name="Banfield J.F."/>
        </authorList>
    </citation>
    <scope>NUCLEOTIDE SEQUENCE [LARGE SCALE GENOMIC DNA]</scope>
</reference>
<dbReference type="InterPro" id="IPR010898">
    <property type="entry name" value="Hpre_diP_synth_I"/>
</dbReference>
<dbReference type="EMBL" id="LGGH01000005">
    <property type="protein sequence ID" value="KUK68603.1"/>
    <property type="molecule type" value="Genomic_DNA"/>
</dbReference>
<feature type="transmembrane region" description="Helical" evidence="1">
    <location>
        <begin position="145"/>
        <end position="166"/>
    </location>
</feature>
<keyword evidence="1" id="KW-0812">Transmembrane</keyword>
<accession>A0A117M891</accession>
<dbReference type="PATRIC" id="fig|1236046.5.peg.422"/>
<dbReference type="Proteomes" id="UP000054260">
    <property type="component" value="Unassembled WGS sequence"/>
</dbReference>
<feature type="transmembrane region" description="Helical" evidence="1">
    <location>
        <begin position="21"/>
        <end position="40"/>
    </location>
</feature>
<reference evidence="3" key="1">
    <citation type="journal article" date="2015" name="MBio">
        <title>Genome-resolved metagenomic analysis reveals roles for candidate phyla and other microbial community members in biogeochemical transformations in oil reservoirs.</title>
        <authorList>
            <person name="Hu P."/>
            <person name="Tom L."/>
            <person name="Singh A."/>
            <person name="Thomas B.C."/>
            <person name="Baker B.J."/>
            <person name="Piceno Y.M."/>
            <person name="Andersen G.L."/>
            <person name="Banfield J.F."/>
        </authorList>
    </citation>
    <scope>NUCLEOTIDE SEQUENCE [LARGE SCALE GENOMIC DNA]</scope>
    <source>
        <strain evidence="2">46_47</strain>
        <strain evidence="3">46_70</strain>
    </source>
</reference>
<dbReference type="Proteomes" id="UP000055014">
    <property type="component" value="Unassembled WGS sequence"/>
</dbReference>
<evidence type="ECO:0000313" key="5">
    <source>
        <dbReference type="Proteomes" id="UP000055014"/>
    </source>
</evidence>
<evidence type="ECO:0000313" key="2">
    <source>
        <dbReference type="EMBL" id="KUK68603.1"/>
    </source>
</evidence>
<protein>
    <submittedName>
        <fullName evidence="3">Heptaprenyl diphosphate synthase component I</fullName>
    </submittedName>
</protein>
<dbReference type="Gene3D" id="1.10.1760.20">
    <property type="match status" value="1"/>
</dbReference>
<evidence type="ECO:0000313" key="4">
    <source>
        <dbReference type="Proteomes" id="UP000054260"/>
    </source>
</evidence>
<dbReference type="PIRSF" id="PIRSF027391">
    <property type="entry name" value="Hpre_diP_synt_I"/>
    <property type="match status" value="1"/>
</dbReference>
<dbReference type="InterPro" id="IPR014535">
    <property type="entry name" value="Hpre_diP_synt_I"/>
</dbReference>
<keyword evidence="1" id="KW-1133">Transmembrane helix</keyword>
<proteinExistence type="predicted"/>
<organism evidence="3 5">
    <name type="scientific">Mesotoga infera</name>
    <dbReference type="NCBI Taxonomy" id="1236046"/>
    <lineage>
        <taxon>Bacteria</taxon>
        <taxon>Thermotogati</taxon>
        <taxon>Thermotogota</taxon>
        <taxon>Thermotogae</taxon>
        <taxon>Kosmotogales</taxon>
        <taxon>Kosmotogaceae</taxon>
        <taxon>Mesotoga</taxon>
    </lineage>
</organism>
<feature type="transmembrane region" description="Helical" evidence="1">
    <location>
        <begin position="84"/>
        <end position="106"/>
    </location>
</feature>
<dbReference type="AlphaFoldDB" id="A0A117M891"/>
<evidence type="ECO:0000313" key="3">
    <source>
        <dbReference type="EMBL" id="KUK89889.1"/>
    </source>
</evidence>
<name>A0A117M891_9BACT</name>
<comment type="caution">
    <text evidence="3">The sequence shown here is derived from an EMBL/GenBank/DDBJ whole genome shotgun (WGS) entry which is preliminary data.</text>
</comment>
<keyword evidence="1" id="KW-0472">Membrane</keyword>